<proteinExistence type="predicted"/>
<evidence type="ECO:0000313" key="3">
    <source>
        <dbReference type="Proteomes" id="UP000019763"/>
    </source>
</evidence>
<gene>
    <name evidence="2" type="ORF">GNI_010010</name>
</gene>
<accession>A0A023BD17</accession>
<dbReference type="VEuPathDB" id="CryptoDB:GNI_010010"/>
<feature type="compositionally biased region" description="Low complexity" evidence="1">
    <location>
        <begin position="129"/>
        <end position="138"/>
    </location>
</feature>
<feature type="region of interest" description="Disordered" evidence="1">
    <location>
        <begin position="1"/>
        <end position="21"/>
    </location>
</feature>
<comment type="caution">
    <text evidence="2">The sequence shown here is derived from an EMBL/GenBank/DDBJ whole genome shotgun (WGS) entry which is preliminary data.</text>
</comment>
<dbReference type="Proteomes" id="UP000019763">
    <property type="component" value="Unassembled WGS sequence"/>
</dbReference>
<reference evidence="2" key="1">
    <citation type="submission" date="2013-12" db="EMBL/GenBank/DDBJ databases">
        <authorList>
            <person name="Omoto C.K."/>
            <person name="Sibley D."/>
            <person name="Venepally P."/>
            <person name="Hadjithomas M."/>
            <person name="Karamycheva S."/>
            <person name="Brunk B."/>
            <person name="Roos D."/>
            <person name="Caler E."/>
            <person name="Lorenzi H."/>
        </authorList>
    </citation>
    <scope>NUCLEOTIDE SEQUENCE</scope>
</reference>
<dbReference type="EMBL" id="AFNH02000076">
    <property type="protein sequence ID" value="EZG86542.1"/>
    <property type="molecule type" value="Genomic_DNA"/>
</dbReference>
<evidence type="ECO:0000313" key="2">
    <source>
        <dbReference type="EMBL" id="EZG86542.1"/>
    </source>
</evidence>
<keyword evidence="3" id="KW-1185">Reference proteome</keyword>
<dbReference type="AlphaFoldDB" id="A0A023BD17"/>
<organism evidence="2 3">
    <name type="scientific">Gregarina niphandrodes</name>
    <name type="common">Septate eugregarine</name>
    <dbReference type="NCBI Taxonomy" id="110365"/>
    <lineage>
        <taxon>Eukaryota</taxon>
        <taxon>Sar</taxon>
        <taxon>Alveolata</taxon>
        <taxon>Apicomplexa</taxon>
        <taxon>Conoidasida</taxon>
        <taxon>Gregarinasina</taxon>
        <taxon>Eugregarinorida</taxon>
        <taxon>Gregarinidae</taxon>
        <taxon>Gregarina</taxon>
    </lineage>
</organism>
<dbReference type="GeneID" id="22910615"/>
<feature type="compositionally biased region" description="Basic residues" evidence="1">
    <location>
        <begin position="119"/>
        <end position="128"/>
    </location>
</feature>
<evidence type="ECO:0000256" key="1">
    <source>
        <dbReference type="SAM" id="MobiDB-lite"/>
    </source>
</evidence>
<dbReference type="RefSeq" id="XP_011128752.1">
    <property type="nucleotide sequence ID" value="XM_011130450.1"/>
</dbReference>
<feature type="region of interest" description="Disordered" evidence="1">
    <location>
        <begin position="184"/>
        <end position="204"/>
    </location>
</feature>
<feature type="compositionally biased region" description="Acidic residues" evidence="1">
    <location>
        <begin position="1"/>
        <end position="11"/>
    </location>
</feature>
<sequence length="465" mass="52075">MLIILSDDDDPPSVANGALPLPSTPLPVIAPSLIKQVVDSYQVHDSTSGMSTLGFKDNCPKSVELTNTSHDVGVIPEEPIYISSDDGMPAANESEDDESSVEFVKVVEMKPEVAQVSKNRSKPIRSSRRTSTVPVSTVQTETPARGRRLARSRGPVRSPGLERSHIGNQPSEHAKYCASCHSLAEPKCRSPSPTDVPRWPIRSRGSIEQGLPTSIRPVIGERGYRRNERYDRNNRDKWRVSERHASERYAGEWYDGGGDREWYNRDEWYDRGGRATDSGVPGTFIADNCERDGDYEKYRWSDDDDHEGELTTERRVRRGFQEDVLGPEDGELPHERKSWYGEERQLEKESLGSECTMDDAALPDGAVWPVAFSPSLTDEESPVRPARCFDEPSFAGLKATPRFLNAFSPPPRRFLSARFMLPVLEPRHVRRAMIRAARGTTVLTELQAPHNSLSTETINALFGIQ</sequence>
<name>A0A023BD17_GRENI</name>
<protein>
    <submittedName>
        <fullName evidence="2">Uncharacterized protein</fullName>
    </submittedName>
</protein>
<feature type="region of interest" description="Disordered" evidence="1">
    <location>
        <begin position="114"/>
        <end position="171"/>
    </location>
</feature>